<feature type="coiled-coil region" evidence="2">
    <location>
        <begin position="211"/>
        <end position="294"/>
    </location>
</feature>
<evidence type="ECO:0000256" key="1">
    <source>
        <dbReference type="PROSITE-ProRule" id="PRU00175"/>
    </source>
</evidence>
<keyword evidence="2" id="KW-0175">Coiled coil</keyword>
<gene>
    <name evidence="4" type="ORF">cand_002080</name>
</gene>
<dbReference type="EMBL" id="LRBS01000063">
    <property type="protein sequence ID" value="OII76440.1"/>
    <property type="molecule type" value="Genomic_DNA"/>
</dbReference>
<dbReference type="Proteomes" id="UP000186804">
    <property type="component" value="Unassembled WGS sequence"/>
</dbReference>
<keyword evidence="1" id="KW-0862">Zinc</keyword>
<dbReference type="RefSeq" id="XP_067068286.1">
    <property type="nucleotide sequence ID" value="XM_067210456.1"/>
</dbReference>
<dbReference type="GO" id="GO:0008270">
    <property type="term" value="F:zinc ion binding"/>
    <property type="evidence" value="ECO:0007669"/>
    <property type="project" value="UniProtKB-KW"/>
</dbReference>
<dbReference type="InterPro" id="IPR013083">
    <property type="entry name" value="Znf_RING/FYVE/PHD"/>
</dbReference>
<reference evidence="4 5" key="1">
    <citation type="submission" date="2016-10" db="EMBL/GenBank/DDBJ databases">
        <title>Reductive evolution of mitochondrial metabolism and differential evolution of invasion-related proteins in Cryptosporidium.</title>
        <authorList>
            <person name="Liu S."/>
            <person name="Roellig D.M."/>
            <person name="Guo Y."/>
            <person name="Li N."/>
            <person name="Frace M.A."/>
            <person name="Tang K."/>
            <person name="Zhang L."/>
            <person name="Feng Y."/>
            <person name="Xiao L."/>
        </authorList>
    </citation>
    <scope>NUCLEOTIDE SEQUENCE [LARGE SCALE GENOMIC DNA]</scope>
    <source>
        <strain evidence="4">30847</strain>
    </source>
</reference>
<keyword evidence="1" id="KW-0863">Zinc-finger</keyword>
<dbReference type="Gene3D" id="3.30.40.10">
    <property type="entry name" value="Zinc/RING finger domain, C3HC4 (zinc finger)"/>
    <property type="match status" value="1"/>
</dbReference>
<comment type="caution">
    <text evidence="4">The sequence shown here is derived from an EMBL/GenBank/DDBJ whole genome shotgun (WGS) entry which is preliminary data.</text>
</comment>
<dbReference type="PROSITE" id="PS50089">
    <property type="entry name" value="ZF_RING_2"/>
    <property type="match status" value="1"/>
</dbReference>
<dbReference type="GeneID" id="92364393"/>
<dbReference type="AlphaFoldDB" id="A0A1J4MQH4"/>
<evidence type="ECO:0000256" key="2">
    <source>
        <dbReference type="SAM" id="Coils"/>
    </source>
</evidence>
<dbReference type="SUPFAM" id="SSF57850">
    <property type="entry name" value="RING/U-box"/>
    <property type="match status" value="1"/>
</dbReference>
<evidence type="ECO:0000313" key="5">
    <source>
        <dbReference type="Proteomes" id="UP000186804"/>
    </source>
</evidence>
<evidence type="ECO:0000259" key="3">
    <source>
        <dbReference type="PROSITE" id="PS50089"/>
    </source>
</evidence>
<dbReference type="OrthoDB" id="8062037at2759"/>
<accession>A0A1J4MQH4</accession>
<dbReference type="Pfam" id="PF13639">
    <property type="entry name" value="zf-RING_2"/>
    <property type="match status" value="1"/>
</dbReference>
<feature type="domain" description="RING-type" evidence="3">
    <location>
        <begin position="90"/>
        <end position="152"/>
    </location>
</feature>
<name>A0A1J4MQH4_9CRYT</name>
<proteinExistence type="predicted"/>
<dbReference type="InterPro" id="IPR001841">
    <property type="entry name" value="Znf_RING"/>
</dbReference>
<evidence type="ECO:0000313" key="4">
    <source>
        <dbReference type="EMBL" id="OII76440.1"/>
    </source>
</evidence>
<dbReference type="CDD" id="cd16448">
    <property type="entry name" value="RING-H2"/>
    <property type="match status" value="1"/>
</dbReference>
<dbReference type="SMART" id="SM00184">
    <property type="entry name" value="RING"/>
    <property type="match status" value="1"/>
</dbReference>
<organism evidence="4 5">
    <name type="scientific">Cryptosporidium andersoni</name>
    <dbReference type="NCBI Taxonomy" id="117008"/>
    <lineage>
        <taxon>Eukaryota</taxon>
        <taxon>Sar</taxon>
        <taxon>Alveolata</taxon>
        <taxon>Apicomplexa</taxon>
        <taxon>Conoidasida</taxon>
        <taxon>Coccidia</taxon>
        <taxon>Eucoccidiorida</taxon>
        <taxon>Eimeriorina</taxon>
        <taxon>Cryptosporidiidae</taxon>
        <taxon>Cryptosporidium</taxon>
    </lineage>
</organism>
<sequence>MSFHLDNDYIDEISLKNRKRHRKVKKTQNNEINITSSSINDNVNSNGTLVENLIPVISNEINVNEDNFNTFKSHQIENPNKINKLKIPDCSICREYLTHNLTVITVCGHIFHKVCIEKWFTRCTSDNHNNILSRLTDLNRNHHLEQTCPLCRVPCSILTLCDIVNLTIDNIFVDNNEDNNLILDNNKILYIENKDLNHDSLNYKSTNICLNINCHLKIQDLNNEYKQIKEEFSNTLKKLEESNKKNLLLSDSLESLERNNLILRDDLARVTHELAEINQKYMDMNKEFTQLQAQNTLVSFLNNTKNFNNEDQIDSNDGIYQLSLLIGFNPFEQEDIKYICNSCNNKNINSDMLTSLKVVSQAFIKLRNHYDTLRFKYGEIKSKCYQLKESNKFCRQQYNKLQLEISSLKRKNNEYLTGNLWDNNNNESNKEDFDELSLDCISQEVDRINKETIINNIINKENKKLEISKKNSTDITNRVKVLDRDNRRVKISSNTNESPNIGTYMYRKNVIKRPISKNVQSLSNFFLNRIK</sequence>
<keyword evidence="5" id="KW-1185">Reference proteome</keyword>
<keyword evidence="1" id="KW-0479">Metal-binding</keyword>
<protein>
    <submittedName>
        <fullName evidence="4">Zinc C3HC4 type domain-containing protein</fullName>
    </submittedName>
</protein>
<dbReference type="VEuPathDB" id="CryptoDB:cand_002080"/>